<evidence type="ECO:0000313" key="3">
    <source>
        <dbReference type="EMBL" id="GIQ61616.1"/>
    </source>
</evidence>
<dbReference type="Gene3D" id="2.60.40.1180">
    <property type="entry name" value="Golgi alpha-mannosidase II"/>
    <property type="match status" value="1"/>
</dbReference>
<dbReference type="SUPFAM" id="SSF51011">
    <property type="entry name" value="Glycosyl hydrolase domain"/>
    <property type="match status" value="1"/>
</dbReference>
<reference evidence="3 4" key="1">
    <citation type="submission" date="2021-04" db="EMBL/GenBank/DDBJ databases">
        <title>Draft genome sequence of Paenibacillus cisolokensis, LC2-13A.</title>
        <authorList>
            <person name="Uke A."/>
            <person name="Chhe C."/>
            <person name="Baramee S."/>
            <person name="Kosugi A."/>
        </authorList>
    </citation>
    <scope>NUCLEOTIDE SEQUENCE [LARGE SCALE GENOMIC DNA]</scope>
    <source>
        <strain evidence="3 4">LC2-13A</strain>
    </source>
</reference>
<accession>A0ABQ4N0C1</accession>
<dbReference type="EMBL" id="BOVJ01000006">
    <property type="protein sequence ID" value="GIQ61616.1"/>
    <property type="molecule type" value="Genomic_DNA"/>
</dbReference>
<keyword evidence="4" id="KW-1185">Reference proteome</keyword>
<dbReference type="InterPro" id="IPR032091">
    <property type="entry name" value="Malt_amylase-like_C"/>
</dbReference>
<comment type="caution">
    <text evidence="3">The sequence shown here is derived from an EMBL/GenBank/DDBJ whole genome shotgun (WGS) entry which is preliminary data.</text>
</comment>
<dbReference type="Pfam" id="PF16657">
    <property type="entry name" value="Malt_amylase_C"/>
    <property type="match status" value="1"/>
</dbReference>
<evidence type="ECO:0000313" key="4">
    <source>
        <dbReference type="Proteomes" id="UP000680304"/>
    </source>
</evidence>
<evidence type="ECO:0000256" key="1">
    <source>
        <dbReference type="ARBA" id="ARBA00008061"/>
    </source>
</evidence>
<organism evidence="3 4">
    <name type="scientific">Paenibacillus cisolokensis</name>
    <dbReference type="NCBI Taxonomy" id="1658519"/>
    <lineage>
        <taxon>Bacteria</taxon>
        <taxon>Bacillati</taxon>
        <taxon>Bacillota</taxon>
        <taxon>Bacilli</taxon>
        <taxon>Bacillales</taxon>
        <taxon>Paenibacillaceae</taxon>
        <taxon>Paenibacillus</taxon>
    </lineage>
</organism>
<dbReference type="RefSeq" id="WP_372447010.1">
    <property type="nucleotide sequence ID" value="NZ_BOVJ01000006.1"/>
</dbReference>
<protein>
    <recommendedName>
        <fullName evidence="2">Maltogenic amylase-like C-terminal domain-containing protein</fullName>
    </recommendedName>
</protein>
<dbReference type="InterPro" id="IPR013780">
    <property type="entry name" value="Glyco_hydro_b"/>
</dbReference>
<feature type="domain" description="Maltogenic amylase-like C-terminal" evidence="2">
    <location>
        <begin position="5"/>
        <end position="75"/>
    </location>
</feature>
<comment type="similarity">
    <text evidence="1">Belongs to the glycosyl hydrolase 13 family.</text>
</comment>
<evidence type="ECO:0000259" key="2">
    <source>
        <dbReference type="Pfam" id="PF16657"/>
    </source>
</evidence>
<gene>
    <name evidence="3" type="ORF">PACILC2_01840</name>
</gene>
<name>A0ABQ4N0C1_9BACL</name>
<proteinExistence type="inferred from homology"/>
<dbReference type="Proteomes" id="UP000680304">
    <property type="component" value="Unassembled WGS sequence"/>
</dbReference>
<sequence>MLDVGDSVFGLVRTSPDGMETVYVLINVSDQEQDVQLDVAVSANSGNPADLISGRPLSAQDGQIRLRLAPYQAMWIKI</sequence>